<dbReference type="Gene3D" id="3.30.470.20">
    <property type="entry name" value="ATP-grasp fold, B domain"/>
    <property type="match status" value="1"/>
</dbReference>
<reference evidence="6 7" key="1">
    <citation type="submission" date="2023-01" db="EMBL/GenBank/DDBJ databases">
        <title>Draft genome sequence of Nocardiopsis sp. RSe5-2 isolated from halophytes.</title>
        <authorList>
            <person name="Duangmal K."/>
            <person name="Chantavorakit T."/>
        </authorList>
    </citation>
    <scope>NUCLEOTIDE SEQUENCE [LARGE SCALE GENOMIC DNA]</scope>
    <source>
        <strain evidence="6 7">RSe5-2</strain>
    </source>
</reference>
<keyword evidence="2 4" id="KW-0547">Nucleotide-binding</keyword>
<gene>
    <name evidence="6" type="ORF">O4J56_23030</name>
</gene>
<dbReference type="PANTHER" id="PTHR43585:SF2">
    <property type="entry name" value="ATP-GRASP ENZYME FSQD"/>
    <property type="match status" value="1"/>
</dbReference>
<evidence type="ECO:0000313" key="7">
    <source>
        <dbReference type="Proteomes" id="UP001527866"/>
    </source>
</evidence>
<sequence>MDADVFVLGLDPHNRELLERQAREHGYRIHGLLDMERLRNPYGRLHELLDEARAHLDAFPGKADAIIGFWDFPVCTLVPILCAERGLPSAPLEAVVKCEHKYWSRLEQREVTDALPRFAEVPFDAQEPPPGLRYPMWLKPVKSYSSALAFRVTDDRGFREALGRVRERAHEIGDPFEEVLRGFDLPEEVARAGGTACLAEEEATGEQVTVEGYVHRGVPVVYAIIDSALYPDSSSFLRYTTPSGLPGPMRDRLTEISEAVVYRMGLDNTTFNIEYFCDPGTDDVRLLEVNPRHSQSHGWMTEQVDGVPNHDHMVRLAMGLEPRLEPGAGEYATAAKWFLRRFTDGVVRTAPGPEDVARMERDLPGTTAKIAVSPGTRLSRLYGQDSYSYELAQVFTAGRGEENLRRTYELCLARLPFEIDDVGPGTGNGEGD</sequence>
<evidence type="ECO:0000259" key="5">
    <source>
        <dbReference type="PROSITE" id="PS50975"/>
    </source>
</evidence>
<dbReference type="InterPro" id="IPR052032">
    <property type="entry name" value="ATP-dep_AA_Ligase"/>
</dbReference>
<dbReference type="SUPFAM" id="SSF56059">
    <property type="entry name" value="Glutathione synthetase ATP-binding domain-like"/>
    <property type="match status" value="1"/>
</dbReference>
<organism evidence="6 7">
    <name type="scientific">Nocardiopsis endophytica</name>
    <dbReference type="NCBI Taxonomy" id="3018445"/>
    <lineage>
        <taxon>Bacteria</taxon>
        <taxon>Bacillati</taxon>
        <taxon>Actinomycetota</taxon>
        <taxon>Actinomycetes</taxon>
        <taxon>Streptosporangiales</taxon>
        <taxon>Nocardiopsidaceae</taxon>
        <taxon>Nocardiopsis</taxon>
    </lineage>
</organism>
<evidence type="ECO:0000256" key="2">
    <source>
        <dbReference type="ARBA" id="ARBA00022741"/>
    </source>
</evidence>
<accession>A0ABT4U9B1</accession>
<dbReference type="Pfam" id="PF13535">
    <property type="entry name" value="ATP-grasp_4"/>
    <property type="match status" value="1"/>
</dbReference>
<proteinExistence type="predicted"/>
<dbReference type="EMBL" id="JAQFWQ010000081">
    <property type="protein sequence ID" value="MDA2813539.1"/>
    <property type="molecule type" value="Genomic_DNA"/>
</dbReference>
<dbReference type="PROSITE" id="PS50975">
    <property type="entry name" value="ATP_GRASP"/>
    <property type="match status" value="1"/>
</dbReference>
<dbReference type="RefSeq" id="WP_270688581.1">
    <property type="nucleotide sequence ID" value="NZ_JAQFWQ010000081.1"/>
</dbReference>
<dbReference type="Proteomes" id="UP001527866">
    <property type="component" value="Unassembled WGS sequence"/>
</dbReference>
<dbReference type="PANTHER" id="PTHR43585">
    <property type="entry name" value="FUMIPYRROLE BIOSYNTHESIS PROTEIN C"/>
    <property type="match status" value="1"/>
</dbReference>
<evidence type="ECO:0000256" key="3">
    <source>
        <dbReference type="ARBA" id="ARBA00022840"/>
    </source>
</evidence>
<evidence type="ECO:0000313" key="6">
    <source>
        <dbReference type="EMBL" id="MDA2813539.1"/>
    </source>
</evidence>
<keyword evidence="1" id="KW-0436">Ligase</keyword>
<keyword evidence="7" id="KW-1185">Reference proteome</keyword>
<comment type="caution">
    <text evidence="6">The sequence shown here is derived from an EMBL/GenBank/DDBJ whole genome shotgun (WGS) entry which is preliminary data.</text>
</comment>
<keyword evidence="3 4" id="KW-0067">ATP-binding</keyword>
<evidence type="ECO:0000256" key="1">
    <source>
        <dbReference type="ARBA" id="ARBA00022598"/>
    </source>
</evidence>
<protein>
    <submittedName>
        <fullName evidence="6">ATP-grasp domain-containing protein</fullName>
    </submittedName>
</protein>
<dbReference type="InterPro" id="IPR011761">
    <property type="entry name" value="ATP-grasp"/>
</dbReference>
<feature type="domain" description="ATP-grasp" evidence="5">
    <location>
        <begin position="103"/>
        <end position="318"/>
    </location>
</feature>
<evidence type="ECO:0000256" key="4">
    <source>
        <dbReference type="PROSITE-ProRule" id="PRU00409"/>
    </source>
</evidence>
<name>A0ABT4U9B1_9ACTN</name>